<keyword evidence="6" id="KW-0732">Signal</keyword>
<name>A0A8T1T650_CHESE</name>
<evidence type="ECO:0000256" key="1">
    <source>
        <dbReference type="ARBA" id="ARBA00007384"/>
    </source>
</evidence>
<dbReference type="InterPro" id="IPR000742">
    <property type="entry name" value="EGF"/>
</dbReference>
<keyword evidence="5" id="KW-0472">Membrane</keyword>
<feature type="domain" description="EGF-like" evidence="7">
    <location>
        <begin position="95"/>
        <end position="106"/>
    </location>
</feature>
<keyword evidence="2" id="KW-0245">EGF-like domain</keyword>
<keyword evidence="5" id="KW-0812">Transmembrane</keyword>
<organism evidence="8 9">
    <name type="scientific">Chelydra serpentina</name>
    <name type="common">Snapping turtle</name>
    <name type="synonym">Testudo serpentina</name>
    <dbReference type="NCBI Taxonomy" id="8475"/>
    <lineage>
        <taxon>Eukaryota</taxon>
        <taxon>Metazoa</taxon>
        <taxon>Chordata</taxon>
        <taxon>Craniata</taxon>
        <taxon>Vertebrata</taxon>
        <taxon>Euteleostomi</taxon>
        <taxon>Archelosauria</taxon>
        <taxon>Testudinata</taxon>
        <taxon>Testudines</taxon>
        <taxon>Cryptodira</taxon>
        <taxon>Durocryptodira</taxon>
        <taxon>Americhelydia</taxon>
        <taxon>Chelydroidea</taxon>
        <taxon>Chelydridae</taxon>
        <taxon>Chelydra</taxon>
    </lineage>
</organism>
<dbReference type="OrthoDB" id="9893603at2759"/>
<dbReference type="CDD" id="cd00054">
    <property type="entry name" value="EGF_CA"/>
    <property type="match status" value="1"/>
</dbReference>
<dbReference type="Gene3D" id="2.10.25.10">
    <property type="entry name" value="Laminin"/>
    <property type="match status" value="1"/>
</dbReference>
<keyword evidence="3" id="KW-1015">Disulfide bond</keyword>
<gene>
    <name evidence="8" type="ORF">G0U57_012933</name>
</gene>
<keyword evidence="5" id="KW-1133">Transmembrane helix</keyword>
<dbReference type="FunFam" id="2.10.25.10:FF:000421">
    <property type="entry name" value="Teratocarcinoma-derived growth factor"/>
    <property type="match status" value="1"/>
</dbReference>
<feature type="signal peptide" evidence="6">
    <location>
        <begin position="1"/>
        <end position="18"/>
    </location>
</feature>
<dbReference type="PROSITE" id="PS00022">
    <property type="entry name" value="EGF_1"/>
    <property type="match status" value="1"/>
</dbReference>
<dbReference type="AlphaFoldDB" id="A0A8T1T650"/>
<evidence type="ECO:0000256" key="5">
    <source>
        <dbReference type="SAM" id="Phobius"/>
    </source>
</evidence>
<evidence type="ECO:0000256" key="6">
    <source>
        <dbReference type="SAM" id="SignalP"/>
    </source>
</evidence>
<proteinExistence type="inferred from homology"/>
<comment type="caution">
    <text evidence="8">The sequence shown here is derived from an EMBL/GenBank/DDBJ whole genome shotgun (WGS) entry which is preliminary data.</text>
</comment>
<protein>
    <submittedName>
        <fullName evidence="8">Cripto, FRL-1, cryptic family 1B</fullName>
    </submittedName>
</protein>
<feature type="chain" id="PRO_5035784437" evidence="6">
    <location>
        <begin position="19"/>
        <end position="236"/>
    </location>
</feature>
<feature type="non-terminal residue" evidence="8">
    <location>
        <position position="1"/>
    </location>
</feature>
<evidence type="ECO:0000313" key="8">
    <source>
        <dbReference type="EMBL" id="KAG6936293.1"/>
    </source>
</evidence>
<feature type="transmembrane region" description="Helical" evidence="5">
    <location>
        <begin position="196"/>
        <end position="214"/>
    </location>
</feature>
<comment type="similarity">
    <text evidence="1">Belongs to the EGF-CFC (Cripto-1/FRL1/Cryptic) family.</text>
</comment>
<evidence type="ECO:0000313" key="9">
    <source>
        <dbReference type="Proteomes" id="UP000765507"/>
    </source>
</evidence>
<evidence type="ECO:0000259" key="7">
    <source>
        <dbReference type="PROSITE" id="PS00022"/>
    </source>
</evidence>
<dbReference type="EMBL" id="JAHGAV010000034">
    <property type="protein sequence ID" value="KAG6936293.1"/>
    <property type="molecule type" value="Genomic_DNA"/>
</dbReference>
<evidence type="ECO:0000256" key="4">
    <source>
        <dbReference type="ARBA" id="ARBA00023180"/>
    </source>
</evidence>
<reference evidence="8 9" key="1">
    <citation type="journal article" date="2020" name="G3 (Bethesda)">
        <title>Draft Genome of the Common Snapping Turtle, Chelydra serpentina, a Model for Phenotypic Plasticity in Reptiles.</title>
        <authorList>
            <person name="Das D."/>
            <person name="Singh S.K."/>
            <person name="Bierstedt J."/>
            <person name="Erickson A."/>
            <person name="Galli G.L.J."/>
            <person name="Crossley D.A. 2nd"/>
            <person name="Rhen T."/>
        </authorList>
    </citation>
    <scope>NUCLEOTIDE SEQUENCE [LARGE SCALE GENOMIC DNA]</scope>
    <source>
        <strain evidence="8">KW</strain>
    </source>
</reference>
<feature type="transmembrane region" description="Helical" evidence="5">
    <location>
        <begin position="173"/>
        <end position="189"/>
    </location>
</feature>
<dbReference type="InterPro" id="IPR019011">
    <property type="entry name" value="Cryptic/Cripto_CFC-dom"/>
</dbReference>
<dbReference type="SUPFAM" id="SSF57196">
    <property type="entry name" value="EGF/Laminin"/>
    <property type="match status" value="2"/>
</dbReference>
<accession>A0A8T1T650</accession>
<keyword evidence="4" id="KW-0325">Glycoprotein</keyword>
<keyword evidence="9" id="KW-1185">Reference proteome</keyword>
<dbReference type="Pfam" id="PF09443">
    <property type="entry name" value="CFC"/>
    <property type="match status" value="1"/>
</dbReference>
<dbReference type="Proteomes" id="UP000765507">
    <property type="component" value="Unassembled WGS sequence"/>
</dbReference>
<evidence type="ECO:0000256" key="3">
    <source>
        <dbReference type="ARBA" id="ARBA00023157"/>
    </source>
</evidence>
<dbReference type="GO" id="GO:0007165">
    <property type="term" value="P:signal transduction"/>
    <property type="evidence" value="ECO:0007669"/>
    <property type="project" value="UniProtKB-ARBA"/>
</dbReference>
<sequence>VCFRLVFIFALFSDTVKLELGTEHEERNQKHRTNLAVLGTQPPLRYFDFSLKTINETNGFSELQSHVPFIGLTDSKKLNRHCCKNGGTCILGSFCACPKHFTGRYCDFDERKRDCGAVLHGNWLQKDCSLCKCVYGTLHCIPQMFQDGCDEDKYEEEILRILSMSSKLQPTEHTWFFTLFIFYCSILWYERRIEKFCFVSVLVIKILFLMYLQTSFFPWEKSGRILIVLFGFYQLF</sequence>
<evidence type="ECO:0000256" key="2">
    <source>
        <dbReference type="ARBA" id="ARBA00022536"/>
    </source>
</evidence>